<dbReference type="SUPFAM" id="SSF63380">
    <property type="entry name" value="Riboflavin synthase domain-like"/>
    <property type="match status" value="1"/>
</dbReference>
<gene>
    <name evidence="4" type="ORF">FHS25_007066</name>
</gene>
<dbReference type="EMBL" id="JACHXX010000018">
    <property type="protein sequence ID" value="MBB3166549.1"/>
    <property type="molecule type" value="Genomic_DNA"/>
</dbReference>
<evidence type="ECO:0000259" key="2">
    <source>
        <dbReference type="Pfam" id="PF04954"/>
    </source>
</evidence>
<evidence type="ECO:0000259" key="3">
    <source>
        <dbReference type="Pfam" id="PF08021"/>
    </source>
</evidence>
<evidence type="ECO:0000313" key="4">
    <source>
        <dbReference type="EMBL" id="MBB3166549.1"/>
    </source>
</evidence>
<organism evidence="4 5">
    <name type="scientific">Rhizobium laguerreae</name>
    <dbReference type="NCBI Taxonomy" id="1076926"/>
    <lineage>
        <taxon>Bacteria</taxon>
        <taxon>Pseudomonadati</taxon>
        <taxon>Pseudomonadota</taxon>
        <taxon>Alphaproteobacteria</taxon>
        <taxon>Hyphomicrobiales</taxon>
        <taxon>Rhizobiaceae</taxon>
        <taxon>Rhizobium/Agrobacterium group</taxon>
        <taxon>Rhizobium</taxon>
    </lineage>
</organism>
<evidence type="ECO:0000256" key="1">
    <source>
        <dbReference type="ARBA" id="ARBA00035644"/>
    </source>
</evidence>
<keyword evidence="5" id="KW-1185">Reference proteome</keyword>
<comment type="similarity">
    <text evidence="1">Belongs to the SIP oxidoreductase family.</text>
</comment>
<dbReference type="PANTHER" id="PTHR30157:SF0">
    <property type="entry name" value="NADPH-DEPENDENT FERRIC-CHELATE REDUCTASE"/>
    <property type="match status" value="1"/>
</dbReference>
<dbReference type="Pfam" id="PF04954">
    <property type="entry name" value="SIP"/>
    <property type="match status" value="1"/>
</dbReference>
<dbReference type="Gene3D" id="3.40.50.80">
    <property type="entry name" value="Nucleotide-binding domain of ferredoxin-NADP reductase (FNR) module"/>
    <property type="match status" value="1"/>
</dbReference>
<dbReference type="InterPro" id="IPR039261">
    <property type="entry name" value="FNR_nucleotide-bd"/>
</dbReference>
<sequence>MMSVMERNPHPFIAHAVFPGIELEIVKSILLREAQQQGLPIIAENGCVGCRTDLGEILVCAASDGLEMTVTAAQSDTLQLLRDEIAEHLSEVAPEIAHVLRWKTVDGAGVSPPGFRLCKVVSVTPLGSAFLRVRLSGRDLQPFTGEAIHFRLIQPPCSGPPAWPYIGNNGRTVWPTGDGALHRPVYTVRNADPDASWIEFDVFRHLGGRTGKWAEAASADDVVGIMGLGRGKLIQRPQWLIAGDEAAFPAIARLLEAQTAHITGSVFLLETVPGSAEYPIPAPTGVSLTRVRVGAIGDWSAVVAALPRLPDDLPNVCVWFAAGKDMAEDFRKLPVIQSRRLPDLHIAAYWS</sequence>
<dbReference type="Proteomes" id="UP000542811">
    <property type="component" value="Unassembled WGS sequence"/>
</dbReference>
<feature type="domain" description="SIP-like Rossmann fold" evidence="2">
    <location>
        <begin position="238"/>
        <end position="351"/>
    </location>
</feature>
<evidence type="ECO:0000313" key="5">
    <source>
        <dbReference type="Proteomes" id="UP000542811"/>
    </source>
</evidence>
<reference evidence="4 5" key="1">
    <citation type="submission" date="2020-08" db="EMBL/GenBank/DDBJ databases">
        <title>Genomic Encyclopedia of Type Strains, Phase III (KMG-III): the genomes of soil and plant-associated and newly described type strains.</title>
        <authorList>
            <person name="Whitman W."/>
        </authorList>
    </citation>
    <scope>NUCLEOTIDE SEQUENCE [LARGE SCALE GENOMIC DNA]</scope>
    <source>
        <strain evidence="4 5">CECT 8280</strain>
    </source>
</reference>
<proteinExistence type="inferred from homology"/>
<dbReference type="Pfam" id="PF08021">
    <property type="entry name" value="FAD_binding_9"/>
    <property type="match status" value="1"/>
</dbReference>
<dbReference type="PANTHER" id="PTHR30157">
    <property type="entry name" value="FERRIC REDUCTASE, NADPH-DEPENDENT"/>
    <property type="match status" value="1"/>
</dbReference>
<comment type="caution">
    <text evidence="4">The sequence shown here is derived from an EMBL/GenBank/DDBJ whole genome shotgun (WGS) entry which is preliminary data.</text>
</comment>
<dbReference type="Gene3D" id="2.40.30.10">
    <property type="entry name" value="Translation factors"/>
    <property type="match status" value="1"/>
</dbReference>
<name>A0ABR6GJS5_9HYPH</name>
<dbReference type="InterPro" id="IPR007037">
    <property type="entry name" value="SIP_rossman_dom"/>
</dbReference>
<dbReference type="InterPro" id="IPR017938">
    <property type="entry name" value="Riboflavin_synthase-like_b-brl"/>
</dbReference>
<protein>
    <submittedName>
        <fullName evidence="4">NADPH-dependent ferric siderophore reductase</fullName>
    </submittedName>
</protein>
<accession>A0ABR6GJS5</accession>
<dbReference type="RefSeq" id="WP_143529438.1">
    <property type="nucleotide sequence ID" value="NZ_JACHXX010000018.1"/>
</dbReference>
<feature type="domain" description="Siderophore-interacting FAD-binding" evidence="3">
    <location>
        <begin position="119"/>
        <end position="227"/>
    </location>
</feature>
<dbReference type="InterPro" id="IPR013113">
    <property type="entry name" value="SIP_FAD-bd"/>
</dbReference>
<dbReference type="CDD" id="cd06193">
    <property type="entry name" value="siderophore_interacting"/>
    <property type="match status" value="1"/>
</dbReference>
<dbReference type="InterPro" id="IPR039374">
    <property type="entry name" value="SIP_fam"/>
</dbReference>